<dbReference type="EC" id="2.7.7.-" evidence="12"/>
<gene>
    <name evidence="12" type="primary">dnaG_1</name>
    <name evidence="12" type="ORF">NCTC13456_00280</name>
</gene>
<name>A0A376G0R2_9FLAO</name>
<proteinExistence type="predicted"/>
<dbReference type="GO" id="GO:0003899">
    <property type="term" value="F:DNA-directed RNA polymerase activity"/>
    <property type="evidence" value="ECO:0007669"/>
    <property type="project" value="InterPro"/>
</dbReference>
<evidence type="ECO:0000256" key="5">
    <source>
        <dbReference type="ARBA" id="ARBA00022705"/>
    </source>
</evidence>
<dbReference type="RefSeq" id="WP_114998230.1">
    <property type="nucleotide sequence ID" value="NZ_UFXS01000001.1"/>
</dbReference>
<evidence type="ECO:0000256" key="4">
    <source>
        <dbReference type="ARBA" id="ARBA00022695"/>
    </source>
</evidence>
<keyword evidence="3 12" id="KW-0808">Transferase</keyword>
<evidence type="ECO:0000256" key="8">
    <source>
        <dbReference type="ARBA" id="ARBA00022833"/>
    </source>
</evidence>
<keyword evidence="2" id="KW-0639">Primosome</keyword>
<dbReference type="InterPro" id="IPR006171">
    <property type="entry name" value="TOPRIM_dom"/>
</dbReference>
<dbReference type="PANTHER" id="PTHR30313">
    <property type="entry name" value="DNA PRIMASE"/>
    <property type="match status" value="1"/>
</dbReference>
<keyword evidence="4 12" id="KW-0548">Nucleotidyltransferase</keyword>
<dbReference type="Gene3D" id="3.90.980.10">
    <property type="entry name" value="DNA primase, catalytic core, N-terminal domain"/>
    <property type="match status" value="1"/>
</dbReference>
<dbReference type="AlphaFoldDB" id="A0A376G0R2"/>
<dbReference type="GO" id="GO:0005737">
    <property type="term" value="C:cytoplasm"/>
    <property type="evidence" value="ECO:0007669"/>
    <property type="project" value="TreeGrafter"/>
</dbReference>
<dbReference type="GO" id="GO:0008270">
    <property type="term" value="F:zinc ion binding"/>
    <property type="evidence" value="ECO:0007669"/>
    <property type="project" value="UniProtKB-KW"/>
</dbReference>
<dbReference type="Proteomes" id="UP000254737">
    <property type="component" value="Unassembled WGS sequence"/>
</dbReference>
<feature type="domain" description="Toprim" evidence="11">
    <location>
        <begin position="257"/>
        <end position="328"/>
    </location>
</feature>
<dbReference type="GO" id="GO:1990077">
    <property type="term" value="C:primosome complex"/>
    <property type="evidence" value="ECO:0007669"/>
    <property type="project" value="UniProtKB-KW"/>
</dbReference>
<evidence type="ECO:0000313" key="13">
    <source>
        <dbReference type="Proteomes" id="UP000254737"/>
    </source>
</evidence>
<dbReference type="GO" id="GO:0003677">
    <property type="term" value="F:DNA binding"/>
    <property type="evidence" value="ECO:0007669"/>
    <property type="project" value="InterPro"/>
</dbReference>
<dbReference type="Gene3D" id="3.90.580.10">
    <property type="entry name" value="Zinc finger, CHC2-type domain"/>
    <property type="match status" value="1"/>
</dbReference>
<keyword evidence="9" id="KW-0804">Transcription</keyword>
<evidence type="ECO:0000256" key="2">
    <source>
        <dbReference type="ARBA" id="ARBA00022515"/>
    </source>
</evidence>
<evidence type="ECO:0000259" key="11">
    <source>
        <dbReference type="SMART" id="SM00493"/>
    </source>
</evidence>
<keyword evidence="1" id="KW-0240">DNA-directed RNA polymerase</keyword>
<dbReference type="InterPro" id="IPR002694">
    <property type="entry name" value="Znf_CHC2"/>
</dbReference>
<sequence>MSLIKNDFIDRLLADTDILDVFRANQHEVKKVGTNYVCKSPINDERTESCMIDPRKQMFFDKSANISGNAITYYTKVRKLGYREAIQELAKLNNVTVEYESDKDASKYIEQQNKIDEFRPILKSVQKQFVEQLNQLEKSHPAWKEIKKRGYTKEIVKEYGIGFAPGGQFLYNLLSQSGKVAPGFELGLINEKNNDKLYNRLTYPIFDKQNNIIGFASRSLSENDKVKWMNPVTSLLYNKSNQWYGINFALNQIAKTKTAWIVEGYNDVIAWQENGIVNTVSPYGKEFATGQISVLKKFAQKVFVCLDNDKAGIDGMLRNIPKLFAAGLNVEVCQLPEHEVDGKIIKLDPDEFIRIYKSEIEESESTLEEFLKQKGFIKNGFAFLMDHLIVGDNDIEKAEGVKRCVKIIDTIEDVMFKNLYTDMLEKFSKFKKKFINDLQKDISVKKFKEEKFEMGEYILPPELQHKDVNDYIEMIKTYGFFQEENQIWMVRETKNNEPPYYFDSISNFSIEIIQHMNDDKFPKKLFRIKNTMNLERIFDDKATTMLNTNLFCTALESQGDFIFEGRAEQLLKLKKYLYRTMGTGRAVDVLGWNPEGFFVWNNEVTIPTIGSIKMDENGIFRHNDVTYYVPSANNIYANNPTRYLSQKRVIVRQASCTLTEYLGQLKKVHRGHAISGILFAIASAFQDFIAPTIKGFPMILLYGAASSGKDQLSHCLRSFFGKPQSVIALGSKKSTGKAQIREFAQFANVITHLSEYRIGDKETDEMLKGIWDRNGYKFGTIESRVSSDEVPILSSALVTGNDFPTDEALITRFLWEEMHKDKFTQEEKEEYNKLEDLSVDGLSSFMVNIILKRPEVERRFLKELRLWNDELTVRPAFKDLKSRIITNHAVIASMYEIFKEDIRFPFTREEMLEHFDIMVSNQRRRLENESISNRFWQRFVAALRASHDKKLFKDRDFKLDGNHLYIQWTNTYNAIQPMWYQSFEQSCPSKNDFRKRMMDDASFVEEIKSVKFGAGENAKVTTALMFDLNKLKEADRSDVMYAIENQAFSPATPLGNEDINNTSSAISGQVSIGNDTSDDDLPF</sequence>
<dbReference type="EMBL" id="UFXS01000001">
    <property type="protein sequence ID" value="STD53062.1"/>
    <property type="molecule type" value="Genomic_DNA"/>
</dbReference>
<evidence type="ECO:0000256" key="6">
    <source>
        <dbReference type="ARBA" id="ARBA00022723"/>
    </source>
</evidence>
<dbReference type="SUPFAM" id="SSF57783">
    <property type="entry name" value="Zinc beta-ribbon"/>
    <property type="match status" value="1"/>
</dbReference>
<keyword evidence="7" id="KW-0863">Zinc-finger</keyword>
<dbReference type="PANTHER" id="PTHR30313:SF2">
    <property type="entry name" value="DNA PRIMASE"/>
    <property type="match status" value="1"/>
</dbReference>
<dbReference type="SUPFAM" id="SSF56731">
    <property type="entry name" value="DNA primase core"/>
    <property type="match status" value="1"/>
</dbReference>
<dbReference type="Pfam" id="PF01807">
    <property type="entry name" value="Zn_ribbon_DnaG"/>
    <property type="match status" value="1"/>
</dbReference>
<reference evidence="12 13" key="1">
    <citation type="submission" date="2018-06" db="EMBL/GenBank/DDBJ databases">
        <authorList>
            <consortium name="Pathogen Informatics"/>
            <person name="Doyle S."/>
        </authorList>
    </citation>
    <scope>NUCLEOTIDE SEQUENCE [LARGE SCALE GENOMIC DNA]</scope>
    <source>
        <strain evidence="12 13">NCTC13456</strain>
    </source>
</reference>
<organism evidence="12 13">
    <name type="scientific">Empedobacter falsenii</name>
    <dbReference type="NCBI Taxonomy" id="343874"/>
    <lineage>
        <taxon>Bacteria</taxon>
        <taxon>Pseudomonadati</taxon>
        <taxon>Bacteroidota</taxon>
        <taxon>Flavobacteriia</taxon>
        <taxon>Flavobacteriales</taxon>
        <taxon>Weeksellaceae</taxon>
        <taxon>Empedobacter</taxon>
    </lineage>
</organism>
<dbReference type="GO" id="GO:0006269">
    <property type="term" value="P:DNA replication, synthesis of primer"/>
    <property type="evidence" value="ECO:0007669"/>
    <property type="project" value="UniProtKB-KW"/>
</dbReference>
<dbReference type="InterPro" id="IPR013264">
    <property type="entry name" value="DNAG_N"/>
</dbReference>
<dbReference type="InterPro" id="IPR034151">
    <property type="entry name" value="TOPRIM_DnaG_bac"/>
</dbReference>
<dbReference type="InterPro" id="IPR037068">
    <property type="entry name" value="DNA_primase_core_N_sf"/>
</dbReference>
<feature type="region of interest" description="Disordered" evidence="10">
    <location>
        <begin position="1053"/>
        <end position="1083"/>
    </location>
</feature>
<dbReference type="Gene3D" id="3.40.1360.10">
    <property type="match status" value="1"/>
</dbReference>
<dbReference type="Pfam" id="PF13155">
    <property type="entry name" value="Toprim_2"/>
    <property type="match status" value="1"/>
</dbReference>
<evidence type="ECO:0000256" key="1">
    <source>
        <dbReference type="ARBA" id="ARBA00022478"/>
    </source>
</evidence>
<dbReference type="Pfam" id="PF08275">
    <property type="entry name" value="DNAG_N"/>
    <property type="match status" value="1"/>
</dbReference>
<keyword evidence="5" id="KW-0235">DNA replication</keyword>
<evidence type="ECO:0000256" key="10">
    <source>
        <dbReference type="SAM" id="MobiDB-lite"/>
    </source>
</evidence>
<keyword evidence="8" id="KW-0862">Zinc</keyword>
<dbReference type="CDD" id="cd03364">
    <property type="entry name" value="TOPRIM_DnaG_primases"/>
    <property type="match status" value="1"/>
</dbReference>
<evidence type="ECO:0000256" key="3">
    <source>
        <dbReference type="ARBA" id="ARBA00022679"/>
    </source>
</evidence>
<dbReference type="InterPro" id="IPR036977">
    <property type="entry name" value="DNA_primase_Znf_CHC2"/>
</dbReference>
<evidence type="ECO:0000256" key="7">
    <source>
        <dbReference type="ARBA" id="ARBA00022771"/>
    </source>
</evidence>
<dbReference type="InterPro" id="IPR050219">
    <property type="entry name" value="DnaG_primase"/>
</dbReference>
<dbReference type="GO" id="GO:0000428">
    <property type="term" value="C:DNA-directed RNA polymerase complex"/>
    <property type="evidence" value="ECO:0007669"/>
    <property type="project" value="UniProtKB-KW"/>
</dbReference>
<feature type="compositionally biased region" description="Polar residues" evidence="10">
    <location>
        <begin position="1058"/>
        <end position="1075"/>
    </location>
</feature>
<accession>A0A376G0R2</accession>
<evidence type="ECO:0000313" key="12">
    <source>
        <dbReference type="EMBL" id="STD53062.1"/>
    </source>
</evidence>
<keyword evidence="6" id="KW-0479">Metal-binding</keyword>
<dbReference type="SMART" id="SM00493">
    <property type="entry name" value="TOPRIM"/>
    <property type="match status" value="1"/>
</dbReference>
<protein>
    <submittedName>
        <fullName evidence="12">DNA primase</fullName>
        <ecNumber evidence="12">2.7.7.-</ecNumber>
    </submittedName>
</protein>
<evidence type="ECO:0000256" key="9">
    <source>
        <dbReference type="ARBA" id="ARBA00023163"/>
    </source>
</evidence>